<proteinExistence type="predicted"/>
<dbReference type="SMART" id="SM00387">
    <property type="entry name" value="HATPase_c"/>
    <property type="match status" value="1"/>
</dbReference>
<dbReference type="InterPro" id="IPR038424">
    <property type="entry name" value="H_kinase_PdtaS_GAF_sf"/>
</dbReference>
<keyword evidence="7" id="KW-0067">ATP-binding</keyword>
<keyword evidence="12" id="KW-1185">Reference proteome</keyword>
<keyword evidence="5" id="KW-0547">Nucleotide-binding</keyword>
<dbReference type="Pfam" id="PF12282">
    <property type="entry name" value="GAF_PdtaS"/>
    <property type="match status" value="1"/>
</dbReference>
<dbReference type="Pfam" id="PF08448">
    <property type="entry name" value="PAS_4"/>
    <property type="match status" value="1"/>
</dbReference>
<dbReference type="InterPro" id="IPR011495">
    <property type="entry name" value="Sig_transdc_His_kin_sub2_dim/P"/>
</dbReference>
<dbReference type="PANTHER" id="PTHR41523">
    <property type="entry name" value="TWO-COMPONENT SYSTEM SENSOR PROTEIN"/>
    <property type="match status" value="1"/>
</dbReference>
<dbReference type="Pfam" id="PF02518">
    <property type="entry name" value="HATPase_c"/>
    <property type="match status" value="1"/>
</dbReference>
<keyword evidence="3" id="KW-0597">Phosphoprotein</keyword>
<evidence type="ECO:0000256" key="6">
    <source>
        <dbReference type="ARBA" id="ARBA00022777"/>
    </source>
</evidence>
<evidence type="ECO:0000313" key="12">
    <source>
        <dbReference type="Proteomes" id="UP001199469"/>
    </source>
</evidence>
<dbReference type="InterPro" id="IPR013656">
    <property type="entry name" value="PAS_4"/>
</dbReference>
<name>A0ABS8PHR2_9PSEU</name>
<feature type="domain" description="Histidine kinase" evidence="10">
    <location>
        <begin position="309"/>
        <end position="503"/>
    </location>
</feature>
<dbReference type="InterPro" id="IPR022066">
    <property type="entry name" value="PdtaS_GAF"/>
</dbReference>
<dbReference type="PANTHER" id="PTHR41523:SF8">
    <property type="entry name" value="ETHYLENE RESPONSE SENSOR PROTEIN"/>
    <property type="match status" value="1"/>
</dbReference>
<keyword evidence="4" id="KW-0808">Transferase</keyword>
<evidence type="ECO:0000256" key="1">
    <source>
        <dbReference type="ARBA" id="ARBA00000085"/>
    </source>
</evidence>
<evidence type="ECO:0000256" key="7">
    <source>
        <dbReference type="ARBA" id="ARBA00022840"/>
    </source>
</evidence>
<organism evidence="11 12">
    <name type="scientific">Actinomycetospora endophytica</name>
    <dbReference type="NCBI Taxonomy" id="2291215"/>
    <lineage>
        <taxon>Bacteria</taxon>
        <taxon>Bacillati</taxon>
        <taxon>Actinomycetota</taxon>
        <taxon>Actinomycetes</taxon>
        <taxon>Pseudonocardiales</taxon>
        <taxon>Pseudonocardiaceae</taxon>
        <taxon>Actinomycetospora</taxon>
    </lineage>
</organism>
<comment type="catalytic activity">
    <reaction evidence="1">
        <text>ATP + protein L-histidine = ADP + protein N-phospho-L-histidine.</text>
        <dbReference type="EC" id="2.7.13.3"/>
    </reaction>
</comment>
<dbReference type="GO" id="GO:0016301">
    <property type="term" value="F:kinase activity"/>
    <property type="evidence" value="ECO:0007669"/>
    <property type="project" value="UniProtKB-KW"/>
</dbReference>
<dbReference type="InterPro" id="IPR036890">
    <property type="entry name" value="HATPase_C_sf"/>
</dbReference>
<dbReference type="InterPro" id="IPR005467">
    <property type="entry name" value="His_kinase_dom"/>
</dbReference>
<evidence type="ECO:0000256" key="9">
    <source>
        <dbReference type="SAM" id="MobiDB-lite"/>
    </source>
</evidence>
<dbReference type="Gene3D" id="3.30.450.20">
    <property type="entry name" value="PAS domain"/>
    <property type="match status" value="1"/>
</dbReference>
<dbReference type="Pfam" id="PF07568">
    <property type="entry name" value="HisKA_2"/>
    <property type="match status" value="1"/>
</dbReference>
<dbReference type="EC" id="2.7.13.3" evidence="2"/>
<dbReference type="Gene3D" id="3.30.450.280">
    <property type="entry name" value="GAF domain"/>
    <property type="match status" value="1"/>
</dbReference>
<evidence type="ECO:0000256" key="4">
    <source>
        <dbReference type="ARBA" id="ARBA00022679"/>
    </source>
</evidence>
<keyword evidence="6 11" id="KW-0418">Kinase</keyword>
<protein>
    <recommendedName>
        <fullName evidence="2">histidine kinase</fullName>
        <ecNumber evidence="2">2.7.13.3</ecNumber>
    </recommendedName>
</protein>
<dbReference type="InterPro" id="IPR004358">
    <property type="entry name" value="Sig_transdc_His_kin-like_C"/>
</dbReference>
<gene>
    <name evidence="11" type="ORF">LQ327_29335</name>
</gene>
<evidence type="ECO:0000256" key="8">
    <source>
        <dbReference type="ARBA" id="ARBA00023012"/>
    </source>
</evidence>
<dbReference type="Proteomes" id="UP001199469">
    <property type="component" value="Unassembled WGS sequence"/>
</dbReference>
<comment type="caution">
    <text evidence="11">The sequence shown here is derived from an EMBL/GenBank/DDBJ whole genome shotgun (WGS) entry which is preliminary data.</text>
</comment>
<dbReference type="SUPFAM" id="SSF55874">
    <property type="entry name" value="ATPase domain of HSP90 chaperone/DNA topoisomerase II/histidine kinase"/>
    <property type="match status" value="1"/>
</dbReference>
<accession>A0ABS8PHR2</accession>
<evidence type="ECO:0000313" key="11">
    <source>
        <dbReference type="EMBL" id="MCD2197482.1"/>
    </source>
</evidence>
<feature type="region of interest" description="Disordered" evidence="9">
    <location>
        <begin position="485"/>
        <end position="510"/>
    </location>
</feature>
<dbReference type="InterPro" id="IPR003594">
    <property type="entry name" value="HATPase_dom"/>
</dbReference>
<dbReference type="EMBL" id="JAJNDB010000008">
    <property type="protein sequence ID" value="MCD2197482.1"/>
    <property type="molecule type" value="Genomic_DNA"/>
</dbReference>
<sequence>MSTLSFLLATHTELSGDEVAHLQRLASEWQLLSDLSFADFLLWVPVTVPDGPDGVATGPHAAATFLCVAHSRPTTAPTAHPDDMVGGTSSAAQHPQLVRALGDTTMRREEQPRWHRGRSIRREVVPVGYEGRMIAVLGRDTNLAAPRVPSTLEISYLAVAGDLCQMIADGTFPTAETVDEGRSTPRVGDGLVRVSAVGTVLYASPNAASAFHRLGWADELVGADLPTVARKVSADPFEGAEVVTLLRDALAGTPSARVEVESRGATAVVRALPLRPRGVPGGALVLVRDVTEVRRRDRALMSKDATIREIHHRVKNNLQTVAALLRLQARRTPHDEARSALTESMRRVASIALVHEALAASVDERVDIDEVLAGVVPMMNDVVRPGAGVEMRREGRAGVLPAVMATPLVMVVTELVSNALEHGFGEGTTGAVRIVSTRSASRLLVEIVDDGRGLPETFSLERAPGLGLQIVRTLVDSELGGTLSLRPDAEGGTRAELTIPLPHRGDPRGR</sequence>
<evidence type="ECO:0000259" key="10">
    <source>
        <dbReference type="PROSITE" id="PS50109"/>
    </source>
</evidence>
<dbReference type="PROSITE" id="PS50109">
    <property type="entry name" value="HIS_KIN"/>
    <property type="match status" value="1"/>
</dbReference>
<evidence type="ECO:0000256" key="5">
    <source>
        <dbReference type="ARBA" id="ARBA00022741"/>
    </source>
</evidence>
<dbReference type="Gene3D" id="3.30.565.10">
    <property type="entry name" value="Histidine kinase-like ATPase, C-terminal domain"/>
    <property type="match status" value="1"/>
</dbReference>
<keyword evidence="8" id="KW-0902">Two-component regulatory system</keyword>
<dbReference type="PRINTS" id="PR00344">
    <property type="entry name" value="BCTRLSENSOR"/>
</dbReference>
<dbReference type="RefSeq" id="WP_230739551.1">
    <property type="nucleotide sequence ID" value="NZ_JAJNDB010000008.1"/>
</dbReference>
<reference evidence="11 12" key="1">
    <citation type="submission" date="2021-11" db="EMBL/GenBank/DDBJ databases">
        <title>Draft genome sequence of Actinomycetospora sp. SF1 isolated from the rhizosphere soil.</title>
        <authorList>
            <person name="Duangmal K."/>
            <person name="Chantavorakit T."/>
        </authorList>
    </citation>
    <scope>NUCLEOTIDE SEQUENCE [LARGE SCALE GENOMIC DNA]</scope>
    <source>
        <strain evidence="11 12">TBRC 5722</strain>
    </source>
</reference>
<evidence type="ECO:0000256" key="2">
    <source>
        <dbReference type="ARBA" id="ARBA00012438"/>
    </source>
</evidence>
<evidence type="ECO:0000256" key="3">
    <source>
        <dbReference type="ARBA" id="ARBA00022553"/>
    </source>
</evidence>